<gene>
    <name evidence="3" type="ORF">TraAM80_09948</name>
</gene>
<evidence type="ECO:0000313" key="3">
    <source>
        <dbReference type="EMBL" id="RNE96219.1"/>
    </source>
</evidence>
<evidence type="ECO:0000256" key="1">
    <source>
        <dbReference type="SAM" id="Phobius"/>
    </source>
</evidence>
<dbReference type="OMA" id="SGHGCCA"/>
<feature type="signal peptide" evidence="2">
    <location>
        <begin position="1"/>
        <end position="22"/>
    </location>
</feature>
<keyword evidence="1" id="KW-1133">Transmembrane helix</keyword>
<proteinExistence type="predicted"/>
<dbReference type="OrthoDB" id="272535at2759"/>
<organism evidence="3 4">
    <name type="scientific">Trypanosoma rangeli</name>
    <dbReference type="NCBI Taxonomy" id="5698"/>
    <lineage>
        <taxon>Eukaryota</taxon>
        <taxon>Discoba</taxon>
        <taxon>Euglenozoa</taxon>
        <taxon>Kinetoplastea</taxon>
        <taxon>Metakinetoplastina</taxon>
        <taxon>Trypanosomatida</taxon>
        <taxon>Trypanosomatidae</taxon>
        <taxon>Trypanosoma</taxon>
        <taxon>Herpetosoma</taxon>
    </lineage>
</organism>
<dbReference type="Proteomes" id="UP000283634">
    <property type="component" value="Unassembled WGS sequence"/>
</dbReference>
<reference evidence="3 4" key="1">
    <citation type="journal article" date="2018" name="BMC Genomics">
        <title>Genomic comparison of Trypanosoma conorhini and Trypanosoma rangeli to Trypanosoma cruzi strains of high and low virulence.</title>
        <authorList>
            <person name="Bradwell K.R."/>
            <person name="Koparde V.N."/>
            <person name="Matveyev A.V."/>
            <person name="Serrano M.G."/>
            <person name="Alves J.M."/>
            <person name="Parikh H."/>
            <person name="Huang B."/>
            <person name="Lee V."/>
            <person name="Espinosa-Alvarez O."/>
            <person name="Ortiz P.A."/>
            <person name="Costa-Martins A.G."/>
            <person name="Teixeira M.M."/>
            <person name="Buck G.A."/>
        </authorList>
    </citation>
    <scope>NUCLEOTIDE SEQUENCE [LARGE SCALE GENOMIC DNA]</scope>
    <source>
        <strain evidence="3 4">AM80</strain>
    </source>
</reference>
<keyword evidence="1" id="KW-0472">Membrane</keyword>
<evidence type="ECO:0000256" key="2">
    <source>
        <dbReference type="SAM" id="SignalP"/>
    </source>
</evidence>
<dbReference type="GeneID" id="40333881"/>
<evidence type="ECO:0000313" key="4">
    <source>
        <dbReference type="Proteomes" id="UP000283634"/>
    </source>
</evidence>
<feature type="transmembrane region" description="Helical" evidence="1">
    <location>
        <begin position="234"/>
        <end position="253"/>
    </location>
</feature>
<dbReference type="AlphaFoldDB" id="A0A422MSP0"/>
<keyword evidence="1" id="KW-0812">Transmembrane</keyword>
<keyword evidence="4" id="KW-1185">Reference proteome</keyword>
<comment type="caution">
    <text evidence="3">The sequence shown here is derived from an EMBL/GenBank/DDBJ whole genome shotgun (WGS) entry which is preliminary data.</text>
</comment>
<name>A0A422MSP0_TRYRA</name>
<protein>
    <submittedName>
        <fullName evidence="3">Uncharacterized protein</fullName>
    </submittedName>
</protein>
<dbReference type="EMBL" id="MKGL01000725">
    <property type="protein sequence ID" value="RNE96219.1"/>
    <property type="molecule type" value="Genomic_DNA"/>
</dbReference>
<sequence>MTLLQLCVFFIVVLLAPGWVSGTSHLSIKCPTDCSFATEWCSQVFGRGGNVSSRDCGESYIDCTCNDASNILVTITKGLCTWGGSFDPGDPKGGYCFPHTALCPTNCSSIEPWEVLCVDDLVCHEDAHGLSFNCTTCEGRTYSIVGEGDSCKREYSGKHPVCDPLTTCNGHGCCRRPGNSSNHSPCNCFKDPVRGYWGPPLCSTCDNKYDSSKGNCTHLRPAIQNILSSIGSTWTMVLPNLAILFLFVVFGIVRAEFESDRSFQSATLRKTGLSAVQVARRQQRGLFHSKYIPKRPAQSRCFVNDGDTQLLRRSPPAY</sequence>
<feature type="chain" id="PRO_5019263484" evidence="2">
    <location>
        <begin position="23"/>
        <end position="318"/>
    </location>
</feature>
<dbReference type="RefSeq" id="XP_029233582.1">
    <property type="nucleotide sequence ID" value="XM_029386602.1"/>
</dbReference>
<accession>A0A422MSP0</accession>
<dbReference type="VEuPathDB" id="TriTrypDB:TRSC58_01011"/>
<keyword evidence="2" id="KW-0732">Signal</keyword>